<evidence type="ECO:0000313" key="2">
    <source>
        <dbReference type="EMBL" id="ESO94521.1"/>
    </source>
</evidence>
<dbReference type="HOGENOM" id="CLU_1662777_0_0_1"/>
<sequence length="159" mass="18028">MSRKSSTSDIVSDDVDDTNACVYGQSARELVTSQEKLLYKLQDLQYELLKTDNEVTQALEDIKCRIASVRLKSTVNKHYSEYATTVSSSRRTSTEKSLHNSALSVIDFKPSDYSTDLSSTHSDCTSSFNSELHESDQSDNEYEKTAPRQRRAKRLTILR</sequence>
<feature type="region of interest" description="Disordered" evidence="1">
    <location>
        <begin position="118"/>
        <end position="159"/>
    </location>
</feature>
<protein>
    <submittedName>
        <fullName evidence="2">Uncharacterized protein</fullName>
    </submittedName>
</protein>
<organism evidence="2 3">
    <name type="scientific">Lottia gigantea</name>
    <name type="common">Giant owl limpet</name>
    <dbReference type="NCBI Taxonomy" id="225164"/>
    <lineage>
        <taxon>Eukaryota</taxon>
        <taxon>Metazoa</taxon>
        <taxon>Spiralia</taxon>
        <taxon>Lophotrochozoa</taxon>
        <taxon>Mollusca</taxon>
        <taxon>Gastropoda</taxon>
        <taxon>Patellogastropoda</taxon>
        <taxon>Lottioidea</taxon>
        <taxon>Lottiidae</taxon>
        <taxon>Lottia</taxon>
    </lineage>
</organism>
<dbReference type="GeneID" id="20248888"/>
<dbReference type="AlphaFoldDB" id="V4ALQ3"/>
<dbReference type="KEGG" id="lgi:LOTGIDRAFT_232354"/>
<dbReference type="CTD" id="20248888"/>
<evidence type="ECO:0000313" key="3">
    <source>
        <dbReference type="Proteomes" id="UP000030746"/>
    </source>
</evidence>
<evidence type="ECO:0000256" key="1">
    <source>
        <dbReference type="SAM" id="MobiDB-lite"/>
    </source>
</evidence>
<keyword evidence="3" id="KW-1185">Reference proteome</keyword>
<name>V4ALQ3_LOTGI</name>
<accession>V4ALQ3</accession>
<proteinExistence type="predicted"/>
<dbReference type="EMBL" id="KB201802">
    <property type="protein sequence ID" value="ESO94521.1"/>
    <property type="molecule type" value="Genomic_DNA"/>
</dbReference>
<dbReference type="RefSeq" id="XP_009054804.1">
    <property type="nucleotide sequence ID" value="XM_009056556.1"/>
</dbReference>
<feature type="compositionally biased region" description="Basic residues" evidence="1">
    <location>
        <begin position="147"/>
        <end position="159"/>
    </location>
</feature>
<feature type="compositionally biased region" description="Basic and acidic residues" evidence="1">
    <location>
        <begin position="131"/>
        <end position="146"/>
    </location>
</feature>
<dbReference type="Proteomes" id="UP000030746">
    <property type="component" value="Unassembled WGS sequence"/>
</dbReference>
<feature type="compositionally biased region" description="Polar residues" evidence="1">
    <location>
        <begin position="118"/>
        <end position="130"/>
    </location>
</feature>
<gene>
    <name evidence="2" type="ORF">LOTGIDRAFT_232354</name>
</gene>
<reference evidence="2 3" key="1">
    <citation type="journal article" date="2013" name="Nature">
        <title>Insights into bilaterian evolution from three spiralian genomes.</title>
        <authorList>
            <person name="Simakov O."/>
            <person name="Marletaz F."/>
            <person name="Cho S.J."/>
            <person name="Edsinger-Gonzales E."/>
            <person name="Havlak P."/>
            <person name="Hellsten U."/>
            <person name="Kuo D.H."/>
            <person name="Larsson T."/>
            <person name="Lv J."/>
            <person name="Arendt D."/>
            <person name="Savage R."/>
            <person name="Osoegawa K."/>
            <person name="de Jong P."/>
            <person name="Grimwood J."/>
            <person name="Chapman J.A."/>
            <person name="Shapiro H."/>
            <person name="Aerts A."/>
            <person name="Otillar R.P."/>
            <person name="Terry A.Y."/>
            <person name="Boore J.L."/>
            <person name="Grigoriev I.V."/>
            <person name="Lindberg D.R."/>
            <person name="Seaver E.C."/>
            <person name="Weisblat D.A."/>
            <person name="Putnam N.H."/>
            <person name="Rokhsar D.S."/>
        </authorList>
    </citation>
    <scope>NUCLEOTIDE SEQUENCE [LARGE SCALE GENOMIC DNA]</scope>
</reference>